<feature type="disulfide bond" evidence="12">
    <location>
        <begin position="611"/>
        <end position="620"/>
    </location>
</feature>
<dbReference type="InterPro" id="IPR051355">
    <property type="entry name" value="Notch/Slit_guidance"/>
</dbReference>
<keyword evidence="10 12" id="KW-1015">Disulfide bond</keyword>
<comment type="subcellular location">
    <subcellularLocation>
        <location evidence="1">Cell membrane</location>
        <topology evidence="1">Single-pass type I membrane protein</topology>
    </subcellularLocation>
</comment>
<dbReference type="PROSITE" id="PS01186">
    <property type="entry name" value="EGF_2"/>
    <property type="match status" value="5"/>
</dbReference>
<dbReference type="CDD" id="cd00054">
    <property type="entry name" value="EGF_CA"/>
    <property type="match status" value="5"/>
</dbReference>
<dbReference type="InterPro" id="IPR009030">
    <property type="entry name" value="Growth_fac_rcpt_cys_sf"/>
</dbReference>
<feature type="disulfide bond" evidence="12">
    <location>
        <begin position="687"/>
        <end position="696"/>
    </location>
</feature>
<dbReference type="GO" id="GO:0009986">
    <property type="term" value="C:cell surface"/>
    <property type="evidence" value="ECO:0007669"/>
    <property type="project" value="TreeGrafter"/>
</dbReference>
<evidence type="ECO:0000256" key="10">
    <source>
        <dbReference type="ARBA" id="ARBA00023157"/>
    </source>
</evidence>
<evidence type="ECO:0000259" key="13">
    <source>
        <dbReference type="PROSITE" id="PS50026"/>
    </source>
</evidence>
<evidence type="ECO:0000256" key="1">
    <source>
        <dbReference type="ARBA" id="ARBA00004251"/>
    </source>
</evidence>
<dbReference type="Pfam" id="PF23283">
    <property type="entry name" value="D8C_UMOD"/>
    <property type="match status" value="2"/>
</dbReference>
<dbReference type="InterPro" id="IPR000742">
    <property type="entry name" value="EGF"/>
</dbReference>
<evidence type="ECO:0000256" key="6">
    <source>
        <dbReference type="ARBA" id="ARBA00022737"/>
    </source>
</evidence>
<feature type="disulfide bond" evidence="12">
    <location>
        <begin position="573"/>
        <end position="582"/>
    </location>
</feature>
<dbReference type="GO" id="GO:0007219">
    <property type="term" value="P:Notch signaling pathway"/>
    <property type="evidence" value="ECO:0007669"/>
    <property type="project" value="TreeGrafter"/>
</dbReference>
<dbReference type="FunFam" id="2.10.25.10:FF:000327">
    <property type="entry name" value="neurogenic locus notch homolog protein 4"/>
    <property type="match status" value="3"/>
</dbReference>
<dbReference type="GO" id="GO:0005886">
    <property type="term" value="C:plasma membrane"/>
    <property type="evidence" value="ECO:0007669"/>
    <property type="project" value="UniProtKB-SubCell"/>
</dbReference>
<dbReference type="SUPFAM" id="SSF57196">
    <property type="entry name" value="EGF/Laminin"/>
    <property type="match status" value="2"/>
</dbReference>
<sequence>MANWWRSFDTRGWSNCDSSDEFITGFYRNDINGKDDKIYLLEEANCCKAAAPDHNTKSTCIEADWWHQLDSASEREIRRSGIRFLIFHIWAVCPEGHFLQGLYRTWGDWLYNIEEGKCCKPKHLPNKYGQCIIKDIDASFHKKGLTGCDHGYYMAGFYKGGCEELHCIDKVKCCQMFESRGEDTIKPDKGVLLNCSWIPPIDYSLVHQNLHKHQDVIPCFHSNFIGNQCDDRFQGKVEQLQKVLICALVDKMVEKASGSIIGKPPLLVSRVEVALHHANHIGRVYPNTSFKQILCRQNAECSNYKVIDDSTRSRGYQTSSSKCDDTMETKWYRFQGASGDAMPLSCVPKNRCGTRAPGWLHGTHPTVAHGIVSAKVCYHWGDNCCHWSNTIRVRNCDGFFVYELNKPPGCNLRYCGNSGPGLTLPPECLNYEYLGDDTRARGYGNVQSFKCDNKLKTKWYRLRGSSGNELPSSCVPMNSCGTHAPGWLQGHHPTVAQGIAALKACFHWKKGCCQWQTDIRVRNCDGFYVYELKPSPACHLRYCGNSVRNQCKNNPCKNGATCFNLQDSYRCQCKLGFSGVNCEKDTDECASKPCQNEASCVNLRGGYRCDCKSGYTGKNCEDDVNECTNNPCKNGVACINLRGSYRCDCKPGYTGRNCETDINECTKSPCKNGATCVNLQGSYRCDCVTGYSGKTCETDINECEANPCKNGGTCFDLVGDYRCDCVPGYTGADCETAPKLTTSSPPITTQPPVIVHDLQPQAFWSGYQSSIIESFSKYGPPIVRSSYIQ</sequence>
<gene>
    <name evidence="14" type="ORF">pdam_00017407</name>
</gene>
<evidence type="ECO:0000256" key="5">
    <source>
        <dbReference type="ARBA" id="ARBA00022729"/>
    </source>
</evidence>
<keyword evidence="5" id="KW-0732">Signal</keyword>
<dbReference type="PROSITE" id="PS01187">
    <property type="entry name" value="EGF_CA"/>
    <property type="match status" value="2"/>
</dbReference>
<dbReference type="InterPro" id="IPR057774">
    <property type="entry name" value="D8C_UMOD/GP2/OIT3-like"/>
</dbReference>
<dbReference type="PANTHER" id="PTHR45836:SF23">
    <property type="entry name" value="NEUROGENIC LOCUS NOTCH HOMOLOG PROTEIN 1"/>
    <property type="match status" value="1"/>
</dbReference>
<dbReference type="SUPFAM" id="SSF57184">
    <property type="entry name" value="Growth factor receptor domain"/>
    <property type="match status" value="1"/>
</dbReference>
<dbReference type="Proteomes" id="UP000275408">
    <property type="component" value="Unassembled WGS sequence"/>
</dbReference>
<dbReference type="InterPro" id="IPR018097">
    <property type="entry name" value="EGF_Ca-bd_CS"/>
</dbReference>
<dbReference type="GO" id="GO:0007411">
    <property type="term" value="P:axon guidance"/>
    <property type="evidence" value="ECO:0007669"/>
    <property type="project" value="TreeGrafter"/>
</dbReference>
<dbReference type="InterPro" id="IPR001881">
    <property type="entry name" value="EGF-like_Ca-bd_dom"/>
</dbReference>
<evidence type="ECO:0000256" key="7">
    <source>
        <dbReference type="ARBA" id="ARBA00022837"/>
    </source>
</evidence>
<keyword evidence="2" id="KW-1003">Cell membrane</keyword>
<name>A0A3M6V522_POCDA</name>
<dbReference type="AlphaFoldDB" id="A0A3M6V522"/>
<feature type="disulfide bond" evidence="12">
    <location>
        <begin position="649"/>
        <end position="658"/>
    </location>
</feature>
<reference evidence="14 15" key="1">
    <citation type="journal article" date="2018" name="Sci. Rep.">
        <title>Comparative analysis of the Pocillopora damicornis genome highlights role of immune system in coral evolution.</title>
        <authorList>
            <person name="Cunning R."/>
            <person name="Bay R.A."/>
            <person name="Gillette P."/>
            <person name="Baker A.C."/>
            <person name="Traylor-Knowles N."/>
        </authorList>
    </citation>
    <scope>NUCLEOTIDE SEQUENCE [LARGE SCALE GENOMIC DNA]</scope>
    <source>
        <strain evidence="14">RSMAS</strain>
        <tissue evidence="14">Whole animal</tissue>
    </source>
</reference>
<evidence type="ECO:0000256" key="12">
    <source>
        <dbReference type="PROSITE-ProRule" id="PRU00076"/>
    </source>
</evidence>
<evidence type="ECO:0000313" key="14">
    <source>
        <dbReference type="EMBL" id="RMX60960.1"/>
    </source>
</evidence>
<dbReference type="OrthoDB" id="5947210at2759"/>
<feature type="disulfide bond" evidence="12">
    <location>
        <begin position="725"/>
        <end position="734"/>
    </location>
</feature>
<evidence type="ECO:0000256" key="9">
    <source>
        <dbReference type="ARBA" id="ARBA00023136"/>
    </source>
</evidence>
<dbReference type="PANTHER" id="PTHR45836">
    <property type="entry name" value="SLIT HOMOLOG"/>
    <property type="match status" value="1"/>
</dbReference>
<feature type="domain" description="EGF-like" evidence="13">
    <location>
        <begin position="547"/>
        <end position="583"/>
    </location>
</feature>
<dbReference type="GO" id="GO:0005509">
    <property type="term" value="F:calcium ion binding"/>
    <property type="evidence" value="ECO:0007669"/>
    <property type="project" value="InterPro"/>
</dbReference>
<dbReference type="GO" id="GO:0043235">
    <property type="term" value="C:receptor complex"/>
    <property type="evidence" value="ECO:0007669"/>
    <property type="project" value="TreeGrafter"/>
</dbReference>
<dbReference type="FunFam" id="2.10.25.10:FF:000391">
    <property type="entry name" value="Weary, isoform C"/>
    <property type="match status" value="1"/>
</dbReference>
<feature type="domain" description="EGF-like" evidence="13">
    <location>
        <begin position="623"/>
        <end position="659"/>
    </location>
</feature>
<keyword evidence="8" id="KW-1133">Transmembrane helix</keyword>
<dbReference type="Gene3D" id="2.10.25.10">
    <property type="entry name" value="Laminin"/>
    <property type="match status" value="5"/>
</dbReference>
<dbReference type="EMBL" id="RCHS01000093">
    <property type="protein sequence ID" value="RMX60960.1"/>
    <property type="molecule type" value="Genomic_DNA"/>
</dbReference>
<evidence type="ECO:0000256" key="8">
    <source>
        <dbReference type="ARBA" id="ARBA00022989"/>
    </source>
</evidence>
<evidence type="ECO:0000256" key="4">
    <source>
        <dbReference type="ARBA" id="ARBA00022692"/>
    </source>
</evidence>
<dbReference type="PRINTS" id="PR00010">
    <property type="entry name" value="EGFBLOOD"/>
</dbReference>
<evidence type="ECO:0000313" key="15">
    <source>
        <dbReference type="Proteomes" id="UP000275408"/>
    </source>
</evidence>
<dbReference type="PROSITE" id="PS00010">
    <property type="entry name" value="ASX_HYDROXYL"/>
    <property type="match status" value="5"/>
</dbReference>
<keyword evidence="6" id="KW-0677">Repeat</keyword>
<feature type="domain" description="EGF-like" evidence="13">
    <location>
        <begin position="661"/>
        <end position="697"/>
    </location>
</feature>
<evidence type="ECO:0000256" key="2">
    <source>
        <dbReference type="ARBA" id="ARBA00022475"/>
    </source>
</evidence>
<evidence type="ECO:0000256" key="11">
    <source>
        <dbReference type="ARBA" id="ARBA00023180"/>
    </source>
</evidence>
<dbReference type="FunFam" id="2.10.25.10:FF:000309">
    <property type="entry name" value="Uncharacterized protein, isoform A"/>
    <property type="match status" value="1"/>
</dbReference>
<feature type="domain" description="EGF-like" evidence="13">
    <location>
        <begin position="699"/>
        <end position="735"/>
    </location>
</feature>
<keyword evidence="15" id="KW-1185">Reference proteome</keyword>
<dbReference type="PROSITE" id="PS00022">
    <property type="entry name" value="EGF_1"/>
    <property type="match status" value="5"/>
</dbReference>
<accession>A0A3M6V522</accession>
<dbReference type="PROSITE" id="PS50026">
    <property type="entry name" value="EGF_3"/>
    <property type="match status" value="5"/>
</dbReference>
<feature type="domain" description="EGF-like" evidence="13">
    <location>
        <begin position="585"/>
        <end position="621"/>
    </location>
</feature>
<comment type="caution">
    <text evidence="14">The sequence shown here is derived from an EMBL/GenBank/DDBJ whole genome shotgun (WGS) entry which is preliminary data.</text>
</comment>
<keyword evidence="11" id="KW-0325">Glycoprotein</keyword>
<keyword evidence="4" id="KW-0812">Transmembrane</keyword>
<protein>
    <recommendedName>
        <fullName evidence="13">EGF-like domain-containing protein</fullName>
    </recommendedName>
</protein>
<dbReference type="STRING" id="46731.A0A3M6V522"/>
<dbReference type="InterPro" id="IPR000152">
    <property type="entry name" value="EGF-type_Asp/Asn_hydroxyl_site"/>
</dbReference>
<comment type="caution">
    <text evidence="12">Lacks conserved residue(s) required for the propagation of feature annotation.</text>
</comment>
<keyword evidence="7" id="KW-0106">Calcium</keyword>
<keyword evidence="9" id="KW-0472">Membrane</keyword>
<keyword evidence="3 12" id="KW-0245">EGF-like domain</keyword>
<dbReference type="SMART" id="SM00179">
    <property type="entry name" value="EGF_CA"/>
    <property type="match status" value="5"/>
</dbReference>
<dbReference type="Pfam" id="PF00008">
    <property type="entry name" value="EGF"/>
    <property type="match status" value="5"/>
</dbReference>
<dbReference type="SMART" id="SM00181">
    <property type="entry name" value="EGF"/>
    <property type="match status" value="5"/>
</dbReference>
<proteinExistence type="predicted"/>
<evidence type="ECO:0000256" key="3">
    <source>
        <dbReference type="ARBA" id="ARBA00022536"/>
    </source>
</evidence>
<organism evidence="14 15">
    <name type="scientific">Pocillopora damicornis</name>
    <name type="common">Cauliflower coral</name>
    <name type="synonym">Millepora damicornis</name>
    <dbReference type="NCBI Taxonomy" id="46731"/>
    <lineage>
        <taxon>Eukaryota</taxon>
        <taxon>Metazoa</taxon>
        <taxon>Cnidaria</taxon>
        <taxon>Anthozoa</taxon>
        <taxon>Hexacorallia</taxon>
        <taxon>Scleractinia</taxon>
        <taxon>Astrocoeniina</taxon>
        <taxon>Pocilloporidae</taxon>
        <taxon>Pocillopora</taxon>
    </lineage>
</organism>